<keyword evidence="11" id="KW-1185">Reference proteome</keyword>
<evidence type="ECO:0000256" key="7">
    <source>
        <dbReference type="ARBA" id="ARBA00023136"/>
    </source>
</evidence>
<feature type="transmembrane region" description="Helical" evidence="8">
    <location>
        <begin position="349"/>
        <end position="369"/>
    </location>
</feature>
<sequence>MERADQQINMKQLLAFTKKEFYQVIRDKRTLLIMFGLPIVQIILFGFALTSEVKNVHLIISDNSKDVNTLQIINKIKASSYFSVDESVMGYADIEEAFKQGTVKSALIFPSDFAKDLVHSGKAQVQIIADGSDPNTAKTIVNYLTAIINDYQAQLSPTVGLPYKIIPETRMLYNEEGNGSLNFIPGVMALILMIVCTALTSVSVVKEKELGTMEILLVSPFKPFMVLISKAIPYLALSIANFTVIILLSVYALDVEIKGSILLLFMESILFIITCLSLGLLISNVTASQQTALLISMMGLQIPTLIFTGFMFPLENMPWIFQAISKIIPAHWYYLIVKSVMLKGLGFEGVWKETLILIGMTVVLLTVALKNFKIRLS</sequence>
<evidence type="ECO:0000256" key="2">
    <source>
        <dbReference type="ARBA" id="ARBA00007783"/>
    </source>
</evidence>
<dbReference type="EMBL" id="AQPN01000110">
    <property type="protein sequence ID" value="EOR93596.1"/>
    <property type="molecule type" value="Genomic_DNA"/>
</dbReference>
<evidence type="ECO:0000259" key="9">
    <source>
        <dbReference type="PROSITE" id="PS51012"/>
    </source>
</evidence>
<keyword evidence="4" id="KW-1003">Cell membrane</keyword>
<dbReference type="eggNOG" id="COG0842">
    <property type="taxonomic scope" value="Bacteria"/>
</dbReference>
<dbReference type="InterPro" id="IPR047817">
    <property type="entry name" value="ABC2_TM_bact-type"/>
</dbReference>
<dbReference type="PANTHER" id="PTHR30294">
    <property type="entry name" value="MEMBRANE COMPONENT OF ABC TRANSPORTER YHHJ-RELATED"/>
    <property type="match status" value="1"/>
</dbReference>
<feature type="transmembrane region" description="Helical" evidence="8">
    <location>
        <begin position="231"/>
        <end position="253"/>
    </location>
</feature>
<feature type="transmembrane region" description="Helical" evidence="8">
    <location>
        <begin position="31"/>
        <end position="49"/>
    </location>
</feature>
<dbReference type="Gene3D" id="3.40.1710.10">
    <property type="entry name" value="abc type-2 transporter like domain"/>
    <property type="match status" value="1"/>
</dbReference>
<keyword evidence="6 8" id="KW-1133">Transmembrane helix</keyword>
<comment type="subcellular location">
    <subcellularLocation>
        <location evidence="1">Cell membrane</location>
        <topology evidence="1">Multi-pass membrane protein</topology>
    </subcellularLocation>
</comment>
<evidence type="ECO:0000256" key="4">
    <source>
        <dbReference type="ARBA" id="ARBA00022475"/>
    </source>
</evidence>
<organism evidence="10 11">
    <name type="scientific">Arcticibacter svalbardensis MN12-7</name>
    <dbReference type="NCBI Taxonomy" id="1150600"/>
    <lineage>
        <taxon>Bacteria</taxon>
        <taxon>Pseudomonadati</taxon>
        <taxon>Bacteroidota</taxon>
        <taxon>Sphingobacteriia</taxon>
        <taxon>Sphingobacteriales</taxon>
        <taxon>Sphingobacteriaceae</taxon>
        <taxon>Arcticibacter</taxon>
    </lineage>
</organism>
<evidence type="ECO:0000256" key="3">
    <source>
        <dbReference type="ARBA" id="ARBA00022448"/>
    </source>
</evidence>
<dbReference type="PATRIC" id="fig|1150600.3.peg.3278"/>
<accession>R9GPG1</accession>
<dbReference type="GO" id="GO:0005886">
    <property type="term" value="C:plasma membrane"/>
    <property type="evidence" value="ECO:0007669"/>
    <property type="project" value="UniProtKB-SubCell"/>
</dbReference>
<evidence type="ECO:0000256" key="6">
    <source>
        <dbReference type="ARBA" id="ARBA00022989"/>
    </source>
</evidence>
<dbReference type="AlphaFoldDB" id="R9GPG1"/>
<dbReference type="PROSITE" id="PS51012">
    <property type="entry name" value="ABC_TM2"/>
    <property type="match status" value="1"/>
</dbReference>
<evidence type="ECO:0000256" key="8">
    <source>
        <dbReference type="SAM" id="Phobius"/>
    </source>
</evidence>
<keyword evidence="5 8" id="KW-0812">Transmembrane</keyword>
<evidence type="ECO:0000256" key="5">
    <source>
        <dbReference type="ARBA" id="ARBA00022692"/>
    </source>
</evidence>
<dbReference type="Pfam" id="PF12698">
    <property type="entry name" value="ABC2_membrane_3"/>
    <property type="match status" value="1"/>
</dbReference>
<feature type="transmembrane region" description="Helical" evidence="8">
    <location>
        <begin position="183"/>
        <end position="205"/>
    </location>
</feature>
<comment type="caution">
    <text evidence="10">The sequence shown here is derived from an EMBL/GenBank/DDBJ whole genome shotgun (WGS) entry which is preliminary data.</text>
</comment>
<dbReference type="GO" id="GO:0140359">
    <property type="term" value="F:ABC-type transporter activity"/>
    <property type="evidence" value="ECO:0007669"/>
    <property type="project" value="InterPro"/>
</dbReference>
<name>R9GPG1_9SPHI</name>
<protein>
    <submittedName>
        <fullName evidence="10">ABC transport system, permease component YbhR</fullName>
    </submittedName>
</protein>
<feature type="transmembrane region" description="Helical" evidence="8">
    <location>
        <begin position="259"/>
        <end position="281"/>
    </location>
</feature>
<keyword evidence="7 8" id="KW-0472">Membrane</keyword>
<dbReference type="STRING" id="1150600.ADIARSV_3309"/>
<gene>
    <name evidence="10" type="ORF">ADIARSV_3309</name>
</gene>
<feature type="transmembrane region" description="Helical" evidence="8">
    <location>
        <begin position="293"/>
        <end position="313"/>
    </location>
</feature>
<proteinExistence type="inferred from homology"/>
<evidence type="ECO:0000256" key="1">
    <source>
        <dbReference type="ARBA" id="ARBA00004651"/>
    </source>
</evidence>
<feature type="domain" description="ABC transmembrane type-2" evidence="9">
    <location>
        <begin position="148"/>
        <end position="375"/>
    </location>
</feature>
<dbReference type="InterPro" id="IPR013525">
    <property type="entry name" value="ABC2_TM"/>
</dbReference>
<dbReference type="PANTHER" id="PTHR30294:SF29">
    <property type="entry name" value="MULTIDRUG ABC TRANSPORTER PERMEASE YBHS-RELATED"/>
    <property type="match status" value="1"/>
</dbReference>
<reference evidence="10 11" key="1">
    <citation type="journal article" date="2013" name="Genome Announc.">
        <title>Draft Genome Sequence of Arcticibacter svalbardensis Strain MN12-7T, a Member of the Family Sphingobacteriaceae Isolated from an Arctic Soil Sample.</title>
        <authorList>
            <person name="Shivaji S."/>
            <person name="Ara S."/>
            <person name="Prasad S."/>
            <person name="Manasa B.P."/>
            <person name="Begum Z."/>
            <person name="Singh A."/>
            <person name="Kumar Pinnaka A."/>
        </authorList>
    </citation>
    <scope>NUCLEOTIDE SEQUENCE [LARGE SCALE GENOMIC DNA]</scope>
    <source>
        <strain evidence="10 11">MN12-7</strain>
    </source>
</reference>
<dbReference type="Proteomes" id="UP000014174">
    <property type="component" value="Unassembled WGS sequence"/>
</dbReference>
<dbReference type="InterPro" id="IPR051449">
    <property type="entry name" value="ABC-2_transporter_component"/>
</dbReference>
<evidence type="ECO:0000313" key="11">
    <source>
        <dbReference type="Proteomes" id="UP000014174"/>
    </source>
</evidence>
<comment type="similarity">
    <text evidence="2">Belongs to the ABC-2 integral membrane protein family.</text>
</comment>
<keyword evidence="3" id="KW-0813">Transport</keyword>
<evidence type="ECO:0000313" key="10">
    <source>
        <dbReference type="EMBL" id="EOR93596.1"/>
    </source>
</evidence>